<accession>A0ABR0AYM6</accession>
<gene>
    <name evidence="1" type="ORF">OUZ56_023224</name>
</gene>
<dbReference type="EMBL" id="JAOYFB010000039">
    <property type="protein sequence ID" value="KAK4030237.1"/>
    <property type="molecule type" value="Genomic_DNA"/>
</dbReference>
<protein>
    <submittedName>
        <fullName evidence="1">Uncharacterized protein</fullName>
    </submittedName>
</protein>
<evidence type="ECO:0000313" key="1">
    <source>
        <dbReference type="EMBL" id="KAK4030237.1"/>
    </source>
</evidence>
<sequence length="108" mass="12471">MKLARQLRKITYVVDRTDQQTPSMSLRVLPNQAIRKDFTSQQVTSHSDFGVMVPANVDILSHAIQKKDVPDINKIIKDEKIKEMRRRRRRKINSHFVSFKAGVTPQAA</sequence>
<keyword evidence="2" id="KW-1185">Reference proteome</keyword>
<dbReference type="Proteomes" id="UP001234178">
    <property type="component" value="Unassembled WGS sequence"/>
</dbReference>
<reference evidence="1 2" key="1">
    <citation type="journal article" date="2023" name="Nucleic Acids Res.">
        <title>The hologenome of Daphnia magna reveals possible DNA methylation and microbiome-mediated evolution of the host genome.</title>
        <authorList>
            <person name="Chaturvedi A."/>
            <person name="Li X."/>
            <person name="Dhandapani V."/>
            <person name="Marshall H."/>
            <person name="Kissane S."/>
            <person name="Cuenca-Cambronero M."/>
            <person name="Asole G."/>
            <person name="Calvet F."/>
            <person name="Ruiz-Romero M."/>
            <person name="Marangio P."/>
            <person name="Guigo R."/>
            <person name="Rago D."/>
            <person name="Mirbahai L."/>
            <person name="Eastwood N."/>
            <person name="Colbourne J.K."/>
            <person name="Zhou J."/>
            <person name="Mallon E."/>
            <person name="Orsini L."/>
        </authorList>
    </citation>
    <scope>NUCLEOTIDE SEQUENCE [LARGE SCALE GENOMIC DNA]</scope>
    <source>
        <strain evidence="1">LRV0_1</strain>
    </source>
</reference>
<comment type="caution">
    <text evidence="1">The sequence shown here is derived from an EMBL/GenBank/DDBJ whole genome shotgun (WGS) entry which is preliminary data.</text>
</comment>
<organism evidence="1 2">
    <name type="scientific">Daphnia magna</name>
    <dbReference type="NCBI Taxonomy" id="35525"/>
    <lineage>
        <taxon>Eukaryota</taxon>
        <taxon>Metazoa</taxon>
        <taxon>Ecdysozoa</taxon>
        <taxon>Arthropoda</taxon>
        <taxon>Crustacea</taxon>
        <taxon>Branchiopoda</taxon>
        <taxon>Diplostraca</taxon>
        <taxon>Cladocera</taxon>
        <taxon>Anomopoda</taxon>
        <taxon>Daphniidae</taxon>
        <taxon>Daphnia</taxon>
    </lineage>
</organism>
<proteinExistence type="predicted"/>
<name>A0ABR0AYM6_9CRUS</name>
<evidence type="ECO:0000313" key="2">
    <source>
        <dbReference type="Proteomes" id="UP001234178"/>
    </source>
</evidence>